<dbReference type="EMBL" id="CACVKT020003274">
    <property type="protein sequence ID" value="CAC5382890.1"/>
    <property type="molecule type" value="Genomic_DNA"/>
</dbReference>
<evidence type="ECO:0008006" key="3">
    <source>
        <dbReference type="Google" id="ProtNLM"/>
    </source>
</evidence>
<accession>A0A6J8BI79</accession>
<dbReference type="InterPro" id="IPR011042">
    <property type="entry name" value="6-blade_b-propeller_TolB-like"/>
</dbReference>
<evidence type="ECO:0000313" key="2">
    <source>
        <dbReference type="Proteomes" id="UP000507470"/>
    </source>
</evidence>
<organism evidence="1 2">
    <name type="scientific">Mytilus coruscus</name>
    <name type="common">Sea mussel</name>
    <dbReference type="NCBI Taxonomy" id="42192"/>
    <lineage>
        <taxon>Eukaryota</taxon>
        <taxon>Metazoa</taxon>
        <taxon>Spiralia</taxon>
        <taxon>Lophotrochozoa</taxon>
        <taxon>Mollusca</taxon>
        <taxon>Bivalvia</taxon>
        <taxon>Autobranchia</taxon>
        <taxon>Pteriomorphia</taxon>
        <taxon>Mytilida</taxon>
        <taxon>Mytiloidea</taxon>
        <taxon>Mytilidae</taxon>
        <taxon>Mytilinae</taxon>
        <taxon>Mytilus</taxon>
    </lineage>
</organism>
<evidence type="ECO:0000313" key="1">
    <source>
        <dbReference type="EMBL" id="CAC5382890.1"/>
    </source>
</evidence>
<protein>
    <recommendedName>
        <fullName evidence="3">TRIM2_3</fullName>
    </recommendedName>
</protein>
<keyword evidence="2" id="KW-1185">Reference proteome</keyword>
<dbReference type="Gene3D" id="2.120.10.30">
    <property type="entry name" value="TolB, C-terminal domain"/>
    <property type="match status" value="1"/>
</dbReference>
<dbReference type="Proteomes" id="UP000507470">
    <property type="component" value="Unassembled WGS sequence"/>
</dbReference>
<reference evidence="1 2" key="1">
    <citation type="submission" date="2020-06" db="EMBL/GenBank/DDBJ databases">
        <authorList>
            <person name="Li R."/>
            <person name="Bekaert M."/>
        </authorList>
    </citation>
    <scope>NUCLEOTIDE SEQUENCE [LARGE SCALE GENOMIC DNA]</scope>
    <source>
        <strain evidence="2">wild</strain>
    </source>
</reference>
<gene>
    <name evidence="1" type="ORF">MCOR_18680</name>
</gene>
<dbReference type="AlphaFoldDB" id="A0A6J8BI79"/>
<sequence length="309" mass="34064">MKTQEALHGELTEPDDDYAQEQYGVEVIEQYKTGLKLVEQLICSDDGTLWIGNIAGKILQKIQLSNGLLNIVQEVQVNCAGMAFLPSGDLLISTAESNLKTLCHTTGNIIQSKNSVAPLISGAVHVTQDLKIIVGARKEGPVFQVDGPRQVVVMDIDGKTEQVYDLDNNGKPIFSAPQRITSDNDNNIYVLDCLNKDWSGRIVALDKTNGVRWIYSGHPDINKEQTIKPKDLVATKSDNIIVTDSNHHMIHILNTSGQCIHYLNTKDQLGIHCPYSLNIDNTGTLYIGCSRYINEPAIAKIYTVEVSGF</sequence>
<proteinExistence type="predicted"/>
<dbReference type="OrthoDB" id="6057171at2759"/>
<dbReference type="SUPFAM" id="SSF101898">
    <property type="entry name" value="NHL repeat"/>
    <property type="match status" value="1"/>
</dbReference>
<name>A0A6J8BI79_MYTCO</name>